<evidence type="ECO:0000256" key="7">
    <source>
        <dbReference type="ARBA" id="ARBA00022840"/>
    </source>
</evidence>
<keyword evidence="3" id="KW-0597">Phosphoprotein</keyword>
<evidence type="ECO:0000256" key="9">
    <source>
        <dbReference type="SAM" id="Phobius"/>
    </source>
</evidence>
<evidence type="ECO:0000313" key="11">
    <source>
        <dbReference type="EMBL" id="WKN36608.1"/>
    </source>
</evidence>
<dbReference type="InterPro" id="IPR011712">
    <property type="entry name" value="Sig_transdc_His_kin_sub3_dim/P"/>
</dbReference>
<evidence type="ECO:0000256" key="8">
    <source>
        <dbReference type="ARBA" id="ARBA00023012"/>
    </source>
</evidence>
<evidence type="ECO:0000259" key="10">
    <source>
        <dbReference type="Pfam" id="PF07730"/>
    </source>
</evidence>
<evidence type="ECO:0000256" key="1">
    <source>
        <dbReference type="ARBA" id="ARBA00000085"/>
    </source>
</evidence>
<dbReference type="PANTHER" id="PTHR24421:SF10">
    <property type="entry name" value="NITRATE_NITRITE SENSOR PROTEIN NARQ"/>
    <property type="match status" value="1"/>
</dbReference>
<evidence type="ECO:0000256" key="4">
    <source>
        <dbReference type="ARBA" id="ARBA00022679"/>
    </source>
</evidence>
<name>A0AA49JDB7_9BACT</name>
<dbReference type="GO" id="GO:0016020">
    <property type="term" value="C:membrane"/>
    <property type="evidence" value="ECO:0007669"/>
    <property type="project" value="InterPro"/>
</dbReference>
<keyword evidence="9" id="KW-0812">Transmembrane</keyword>
<keyword evidence="4" id="KW-0808">Transferase</keyword>
<dbReference type="GO" id="GO:0000155">
    <property type="term" value="F:phosphorelay sensor kinase activity"/>
    <property type="evidence" value="ECO:0007669"/>
    <property type="project" value="InterPro"/>
</dbReference>
<dbReference type="Pfam" id="PF07730">
    <property type="entry name" value="HisKA_3"/>
    <property type="match status" value="1"/>
</dbReference>
<dbReference type="InterPro" id="IPR036890">
    <property type="entry name" value="HATPase_C_sf"/>
</dbReference>
<dbReference type="EC" id="2.7.13.3" evidence="2"/>
<dbReference type="EMBL" id="CP120682">
    <property type="protein sequence ID" value="WKN36608.1"/>
    <property type="molecule type" value="Genomic_DNA"/>
</dbReference>
<accession>A0AA49JDB7</accession>
<keyword evidence="9" id="KW-0472">Membrane</keyword>
<keyword evidence="9" id="KW-1133">Transmembrane helix</keyword>
<dbReference type="GO" id="GO:0046983">
    <property type="term" value="F:protein dimerization activity"/>
    <property type="evidence" value="ECO:0007669"/>
    <property type="project" value="InterPro"/>
</dbReference>
<proteinExistence type="predicted"/>
<dbReference type="AlphaFoldDB" id="A0AA49JDB7"/>
<keyword evidence="6 11" id="KW-0418">Kinase</keyword>
<evidence type="ECO:0000256" key="6">
    <source>
        <dbReference type="ARBA" id="ARBA00022777"/>
    </source>
</evidence>
<organism evidence="11">
    <name type="scientific">Roseihalotalea indica</name>
    <dbReference type="NCBI Taxonomy" id="2867963"/>
    <lineage>
        <taxon>Bacteria</taxon>
        <taxon>Pseudomonadati</taxon>
        <taxon>Bacteroidota</taxon>
        <taxon>Cytophagia</taxon>
        <taxon>Cytophagales</taxon>
        <taxon>Catalimonadaceae</taxon>
        <taxon>Roseihalotalea</taxon>
    </lineage>
</organism>
<keyword evidence="5" id="KW-0547">Nucleotide-binding</keyword>
<sequence>MVDNSYPQDVSFLIITATGLVGILVLFFLVFIFYYQKKLFQQQHAKQLMETQLQEQMLLGSIQGQERERARLGQEIHDGLGAQLASIKLMLENSRSMEDMMLRNQADERAIELLHDSLQELRRTSQNLLPQPLTRFGFVKGIENYFKQLTRTSGITASFHTNTSQLALTAFQSLSLYRVIQELTRNALEHGKARHFSLSLHLDCNILKIILEEDGQLYDWNNLKENFLSSSGSGITNIETRLRLLSANLTHEPLSKGNRVCITLPLDFTNDDTHR</sequence>
<evidence type="ECO:0000256" key="3">
    <source>
        <dbReference type="ARBA" id="ARBA00022553"/>
    </source>
</evidence>
<gene>
    <name evidence="11" type="ORF">K4G66_30050</name>
</gene>
<dbReference type="SUPFAM" id="SSF55874">
    <property type="entry name" value="ATPase domain of HSP90 chaperone/DNA topoisomerase II/histidine kinase"/>
    <property type="match status" value="1"/>
</dbReference>
<evidence type="ECO:0000256" key="2">
    <source>
        <dbReference type="ARBA" id="ARBA00012438"/>
    </source>
</evidence>
<evidence type="ECO:0000256" key="5">
    <source>
        <dbReference type="ARBA" id="ARBA00022741"/>
    </source>
</evidence>
<dbReference type="Gene3D" id="3.30.565.10">
    <property type="entry name" value="Histidine kinase-like ATPase, C-terminal domain"/>
    <property type="match status" value="1"/>
</dbReference>
<feature type="domain" description="Signal transduction histidine kinase subgroup 3 dimerisation and phosphoacceptor" evidence="10">
    <location>
        <begin position="68"/>
        <end position="132"/>
    </location>
</feature>
<comment type="catalytic activity">
    <reaction evidence="1">
        <text>ATP + protein L-histidine = ADP + protein N-phospho-L-histidine.</text>
        <dbReference type="EC" id="2.7.13.3"/>
    </reaction>
</comment>
<feature type="transmembrane region" description="Helical" evidence="9">
    <location>
        <begin position="12"/>
        <end position="35"/>
    </location>
</feature>
<reference evidence="11" key="2">
    <citation type="journal article" date="2024" name="Antonie Van Leeuwenhoek">
        <title>Roseihalotalea indica gen. nov., sp. nov., a halophilic Bacteroidetes from mesopelagic Southwest Indian Ocean with higher carbohydrate metabolic potential.</title>
        <authorList>
            <person name="Chen B."/>
            <person name="Zhang M."/>
            <person name="Lin D."/>
            <person name="Ye J."/>
            <person name="Tang K."/>
        </authorList>
    </citation>
    <scope>NUCLEOTIDE SEQUENCE</scope>
    <source>
        <strain evidence="11">TK19036</strain>
    </source>
</reference>
<reference evidence="11" key="1">
    <citation type="journal article" date="2023" name="Comput. Struct. Biotechnol. J.">
        <title>Discovery of a novel marine Bacteroidetes with a rich repertoire of carbohydrate-active enzymes.</title>
        <authorList>
            <person name="Chen B."/>
            <person name="Liu G."/>
            <person name="Chen Q."/>
            <person name="Wang H."/>
            <person name="Liu L."/>
            <person name="Tang K."/>
        </authorList>
    </citation>
    <scope>NUCLEOTIDE SEQUENCE</scope>
    <source>
        <strain evidence="11">TK19036</strain>
    </source>
</reference>
<keyword evidence="8" id="KW-0902">Two-component regulatory system</keyword>
<keyword evidence="7" id="KW-0067">ATP-binding</keyword>
<dbReference type="GO" id="GO:0005524">
    <property type="term" value="F:ATP binding"/>
    <property type="evidence" value="ECO:0007669"/>
    <property type="project" value="UniProtKB-KW"/>
</dbReference>
<protein>
    <recommendedName>
        <fullName evidence="2">histidine kinase</fullName>
        <ecNumber evidence="2">2.7.13.3</ecNumber>
    </recommendedName>
</protein>
<dbReference type="InterPro" id="IPR050482">
    <property type="entry name" value="Sensor_HK_TwoCompSys"/>
</dbReference>
<dbReference type="Gene3D" id="1.20.5.1930">
    <property type="match status" value="1"/>
</dbReference>
<dbReference type="PANTHER" id="PTHR24421">
    <property type="entry name" value="NITRATE/NITRITE SENSOR PROTEIN NARX-RELATED"/>
    <property type="match status" value="1"/>
</dbReference>